<dbReference type="PANTHER" id="PTHR47739:SF1">
    <property type="entry name" value="TRNA1(VAL) (ADENINE(37)-N6)-METHYLTRANSFERASE"/>
    <property type="match status" value="1"/>
</dbReference>
<dbReference type="InterPro" id="IPR029063">
    <property type="entry name" value="SAM-dependent_MTases_sf"/>
</dbReference>
<evidence type="ECO:0000256" key="1">
    <source>
        <dbReference type="ARBA" id="ARBA00022679"/>
    </source>
</evidence>
<dbReference type="Pfam" id="PF01541">
    <property type="entry name" value="GIY-YIG"/>
    <property type="match status" value="1"/>
</dbReference>
<dbReference type="Proteomes" id="UP000051931">
    <property type="component" value="Unassembled WGS sequence"/>
</dbReference>
<accession>A0A0R1S4V0</accession>
<dbReference type="PROSITE" id="PS50164">
    <property type="entry name" value="GIY_YIG"/>
    <property type="match status" value="1"/>
</dbReference>
<dbReference type="InterPro" id="IPR000305">
    <property type="entry name" value="GIY-YIG_endonuc"/>
</dbReference>
<dbReference type="SUPFAM" id="SSF82771">
    <property type="entry name" value="GIY-YIG endonuclease"/>
    <property type="match status" value="1"/>
</dbReference>
<evidence type="ECO:0000313" key="4">
    <source>
        <dbReference type="EMBL" id="KRL64015.1"/>
    </source>
</evidence>
<dbReference type="RefSeq" id="WP_081662425.1">
    <property type="nucleotide sequence ID" value="NZ_AUEI01000004.1"/>
</dbReference>
<dbReference type="InterPro" id="IPR050210">
    <property type="entry name" value="tRNA_Adenine-N(6)_MTase"/>
</dbReference>
<dbReference type="Gene3D" id="3.40.50.150">
    <property type="entry name" value="Vaccinia Virus protein VP39"/>
    <property type="match status" value="1"/>
</dbReference>
<keyword evidence="5" id="KW-1185">Reference proteome</keyword>
<dbReference type="AlphaFoldDB" id="A0A0R1S4V0"/>
<dbReference type="SUPFAM" id="SSF53335">
    <property type="entry name" value="S-adenosyl-L-methionine-dependent methyltransferases"/>
    <property type="match status" value="1"/>
</dbReference>
<protein>
    <submittedName>
        <fullName evidence="4">GIY-YIG catalytic domain protein</fullName>
    </submittedName>
</protein>
<evidence type="ECO:0000313" key="5">
    <source>
        <dbReference type="Proteomes" id="UP000051931"/>
    </source>
</evidence>
<dbReference type="GO" id="GO:0008168">
    <property type="term" value="F:methyltransferase activity"/>
    <property type="evidence" value="ECO:0007669"/>
    <property type="project" value="InterPro"/>
</dbReference>
<dbReference type="eggNOG" id="COG4123">
    <property type="taxonomic scope" value="Bacteria"/>
</dbReference>
<dbReference type="Pfam" id="PF02475">
    <property type="entry name" value="TRM5-TYW2_MTfase"/>
    <property type="match status" value="1"/>
</dbReference>
<gene>
    <name evidence="4" type="ORF">FC23_GL000263</name>
</gene>
<name>A0A0R1S4V0_9LACO</name>
<dbReference type="InterPro" id="IPR035901">
    <property type="entry name" value="GIY-YIG_endonuc_sf"/>
</dbReference>
<dbReference type="PATRIC" id="fig|1122152.4.peg.267"/>
<dbReference type="InterPro" id="IPR056743">
    <property type="entry name" value="TRM5-TYW2-like_MTfase"/>
</dbReference>
<keyword evidence="2" id="KW-0949">S-adenosyl-L-methionine</keyword>
<comment type="caution">
    <text evidence="4">The sequence shown here is derived from an EMBL/GenBank/DDBJ whole genome shotgun (WGS) entry which is preliminary data.</text>
</comment>
<dbReference type="OrthoDB" id="9777257at2"/>
<evidence type="ECO:0000259" key="3">
    <source>
        <dbReference type="PROSITE" id="PS50164"/>
    </source>
</evidence>
<organism evidence="4 5">
    <name type="scientific">Lactobacillus psittaci DSM 15354</name>
    <dbReference type="NCBI Taxonomy" id="1122152"/>
    <lineage>
        <taxon>Bacteria</taxon>
        <taxon>Bacillati</taxon>
        <taxon>Bacillota</taxon>
        <taxon>Bacilli</taxon>
        <taxon>Lactobacillales</taxon>
        <taxon>Lactobacillaceae</taxon>
        <taxon>Lactobacillus</taxon>
    </lineage>
</organism>
<dbReference type="eggNOG" id="COG2827">
    <property type="taxonomic scope" value="Bacteria"/>
</dbReference>
<dbReference type="Gene3D" id="3.40.1440.10">
    <property type="entry name" value="GIY-YIG endonuclease"/>
    <property type="match status" value="1"/>
</dbReference>
<reference evidence="4 5" key="1">
    <citation type="journal article" date="2015" name="Genome Announc.">
        <title>Expanding the biotechnology potential of lactobacilli through comparative genomics of 213 strains and associated genera.</title>
        <authorList>
            <person name="Sun Z."/>
            <person name="Harris H.M."/>
            <person name="McCann A."/>
            <person name="Guo C."/>
            <person name="Argimon S."/>
            <person name="Zhang W."/>
            <person name="Yang X."/>
            <person name="Jeffery I.B."/>
            <person name="Cooney J.C."/>
            <person name="Kagawa T.F."/>
            <person name="Liu W."/>
            <person name="Song Y."/>
            <person name="Salvetti E."/>
            <person name="Wrobel A."/>
            <person name="Rasinkangas P."/>
            <person name="Parkhill J."/>
            <person name="Rea M.C."/>
            <person name="O'Sullivan O."/>
            <person name="Ritari J."/>
            <person name="Douillard F.P."/>
            <person name="Paul Ross R."/>
            <person name="Yang R."/>
            <person name="Briner A.E."/>
            <person name="Felis G.E."/>
            <person name="de Vos W.M."/>
            <person name="Barrangou R."/>
            <person name="Klaenhammer T.R."/>
            <person name="Caufield P.W."/>
            <person name="Cui Y."/>
            <person name="Zhang H."/>
            <person name="O'Toole P.W."/>
        </authorList>
    </citation>
    <scope>NUCLEOTIDE SEQUENCE [LARGE SCALE GENOMIC DNA]</scope>
    <source>
        <strain evidence="4 5">DSM 15354</strain>
    </source>
</reference>
<feature type="domain" description="GIY-YIG" evidence="3">
    <location>
        <begin position="252"/>
        <end position="327"/>
    </location>
</feature>
<dbReference type="CDD" id="cd02440">
    <property type="entry name" value="AdoMet_MTases"/>
    <property type="match status" value="1"/>
</dbReference>
<keyword evidence="1" id="KW-0808">Transferase</keyword>
<dbReference type="CDD" id="cd10456">
    <property type="entry name" value="GIY-YIG_UPF0213"/>
    <property type="match status" value="1"/>
</dbReference>
<proteinExistence type="predicted"/>
<dbReference type="STRING" id="1122152.GCA_000425905_00415"/>
<sequence>MKLKDGEKIDHIYSDQIQIIQDKQAFSFSLDTVLLAANCLDYIKDRDQIVEFCAGNGAASIYLAYHSEAHFKTIEIQEHAYDQSKRSLELNHLENRIEPFLGDVNDAVKFVGRQNNLVLVNPPYFKVAPGHKVNPNEKKAIARHEILIDLEHIIFQASQVLKNKGRLVMVHRPERLGEICYYCQKYNLPVKKVQPYCSNDAKECNLIVIVASKNGANDGLILKNPIMTQTENGHYNPEISQYLLADDKQLEQKYYFYVLLCSDNTFYGGFTTNLDHRLNAHNSGKGAKYTKSRRPVKMIYHETFLDKQQALKREYWFKHHTRAWKEQFLKEHNVDY</sequence>
<dbReference type="PANTHER" id="PTHR47739">
    <property type="entry name" value="TRNA1(VAL) (ADENINE(37)-N6)-METHYLTRANSFERASE"/>
    <property type="match status" value="1"/>
</dbReference>
<dbReference type="EMBL" id="AZFB01000001">
    <property type="protein sequence ID" value="KRL64015.1"/>
    <property type="molecule type" value="Genomic_DNA"/>
</dbReference>
<evidence type="ECO:0000256" key="2">
    <source>
        <dbReference type="ARBA" id="ARBA00022691"/>
    </source>
</evidence>